<evidence type="ECO:0000256" key="1">
    <source>
        <dbReference type="SAM" id="Phobius"/>
    </source>
</evidence>
<feature type="transmembrane region" description="Helical" evidence="1">
    <location>
        <begin position="244"/>
        <end position="262"/>
    </location>
</feature>
<dbReference type="InterPro" id="IPR025695">
    <property type="entry name" value="DoxX-like"/>
</dbReference>
<gene>
    <name evidence="2" type="ORF">SAMN05216243_2981</name>
</gene>
<dbReference type="EMBL" id="FNFL01000005">
    <property type="protein sequence ID" value="SDK37939.1"/>
    <property type="molecule type" value="Genomic_DNA"/>
</dbReference>
<keyword evidence="1" id="KW-0812">Transmembrane</keyword>
<dbReference type="RefSeq" id="WP_093215770.1">
    <property type="nucleotide sequence ID" value="NZ_FNFL01000005.1"/>
</dbReference>
<dbReference type="SUPFAM" id="SSF55961">
    <property type="entry name" value="Bet v1-like"/>
    <property type="match status" value="1"/>
</dbReference>
<evidence type="ECO:0000313" key="3">
    <source>
        <dbReference type="Proteomes" id="UP000198694"/>
    </source>
</evidence>
<dbReference type="CDD" id="cd07812">
    <property type="entry name" value="SRPBCC"/>
    <property type="match status" value="1"/>
</dbReference>
<dbReference type="Pfam" id="PF13781">
    <property type="entry name" value="DoxX_3"/>
    <property type="match status" value="1"/>
</dbReference>
<dbReference type="STRING" id="407036.SAMN05216243_2981"/>
<keyword evidence="3" id="KW-1185">Reference proteome</keyword>
<proteinExistence type="predicted"/>
<feature type="transmembrane region" description="Helical" evidence="1">
    <location>
        <begin position="171"/>
        <end position="192"/>
    </location>
</feature>
<organism evidence="2 3">
    <name type="scientific">Sediminibacillus albus</name>
    <dbReference type="NCBI Taxonomy" id="407036"/>
    <lineage>
        <taxon>Bacteria</taxon>
        <taxon>Bacillati</taxon>
        <taxon>Bacillota</taxon>
        <taxon>Bacilli</taxon>
        <taxon>Bacillales</taxon>
        <taxon>Bacillaceae</taxon>
        <taxon>Sediminibacillus</taxon>
    </lineage>
</organism>
<dbReference type="OrthoDB" id="6199084at2"/>
<dbReference type="AlphaFoldDB" id="A0A1G9BEL0"/>
<accession>A0A1G9BEL0</accession>
<dbReference type="InterPro" id="IPR023393">
    <property type="entry name" value="START-like_dom_sf"/>
</dbReference>
<keyword evidence="1" id="KW-0472">Membrane</keyword>
<protein>
    <submittedName>
        <fullName evidence="2">DoxX-like family protein</fullName>
    </submittedName>
</protein>
<reference evidence="2 3" key="1">
    <citation type="submission" date="2016-10" db="EMBL/GenBank/DDBJ databases">
        <authorList>
            <person name="de Groot N.N."/>
        </authorList>
    </citation>
    <scope>NUCLEOTIDE SEQUENCE [LARGE SCALE GENOMIC DNA]</scope>
    <source>
        <strain evidence="2 3">CGMCC 1.6502</strain>
    </source>
</reference>
<dbReference type="Proteomes" id="UP000198694">
    <property type="component" value="Unassembled WGS sequence"/>
</dbReference>
<keyword evidence="1" id="KW-1133">Transmembrane helix</keyword>
<evidence type="ECO:0000313" key="2">
    <source>
        <dbReference type="EMBL" id="SDK37939.1"/>
    </source>
</evidence>
<name>A0A1G9BEL0_9BACI</name>
<dbReference type="Gene3D" id="3.30.530.20">
    <property type="match status" value="1"/>
</dbReference>
<feature type="transmembrane region" description="Helical" evidence="1">
    <location>
        <begin position="268"/>
        <end position="286"/>
    </location>
</feature>
<sequence>MKSKPIYVEIPIQAPVEKVWEMSQDPQLHEQWDLRFSSITYLPRESEDDPQSFLYENKFGIVSVAGWGKSIGTHNKKDGSKTSSLHFGTAQKISPIREGRGYWKYIPTNDGTTFLTQYDYGVRFGLFGKLFDLLFRPIMGWATALSFDVLKQWIETGESAKSQYLRFFNSTLITILFFFVWLYQGLVPKIIAKHPEEVSMLSKLSFMDGESAVTGAGVIGVLEVFFGLLWLLYREKRHLHALQIVVFPVLTISSLIAMPSISFHPINLITFNASLWVLTIIGFTITKDLPKAARCKRTIKVDSK</sequence>
<feature type="transmembrane region" description="Helical" evidence="1">
    <location>
        <begin position="212"/>
        <end position="232"/>
    </location>
</feature>